<proteinExistence type="predicted"/>
<dbReference type="EMBL" id="LODL01000021">
    <property type="protein sequence ID" value="KXB30627.1"/>
    <property type="molecule type" value="Genomic_DNA"/>
</dbReference>
<keyword evidence="2" id="KW-1185">Reference proteome</keyword>
<dbReference type="STRING" id="281362.AT959_13430"/>
<accession>A0A133XI51</accession>
<sequence length="226" mass="25856">MYKQRFERLLHGEVVLDLCFPCQGIWFDDFESVQITPGGIIELFKLIHAHRDGQRQPLSDPLRCPRCAEKLLHGLDVAKHGGQFNYHRCLQKHGRFTTFAQFMIEKGFVRQLSSAEISELAVKIGSIRCNGCGAPVDIRKEHACGHCRSPIAILDPSAVEQALARFQQAEVRRTTRDVEALGDAIVMREREKSRYQREKQQGRIEDLEVGDLLIDGVELIWNLLRH</sequence>
<evidence type="ECO:0000313" key="2">
    <source>
        <dbReference type="Proteomes" id="UP000070186"/>
    </source>
</evidence>
<name>A0A133XI51_9RHOO</name>
<protein>
    <submittedName>
        <fullName evidence="1">Uncharacterized protein</fullName>
    </submittedName>
</protein>
<gene>
    <name evidence="1" type="ORF">AT959_13430</name>
</gene>
<dbReference type="Proteomes" id="UP000070186">
    <property type="component" value="Unassembled WGS sequence"/>
</dbReference>
<reference evidence="1 2" key="1">
    <citation type="submission" date="2015-12" db="EMBL/GenBank/DDBJ databases">
        <title>Nitrous oxide reduction kinetics distinguish bacteria harboring typical versus atypical NosZ.</title>
        <authorList>
            <person name="Yoon S."/>
            <person name="Nissen S."/>
            <person name="Park D."/>
            <person name="Sanford R.A."/>
            <person name="Loeffler F.E."/>
        </authorList>
    </citation>
    <scope>NUCLEOTIDE SEQUENCE [LARGE SCALE GENOMIC DNA]</scope>
    <source>
        <strain evidence="1 2">ATCC BAA-841</strain>
    </source>
</reference>
<comment type="caution">
    <text evidence="1">The sequence shown here is derived from an EMBL/GenBank/DDBJ whole genome shotgun (WGS) entry which is preliminary data.</text>
</comment>
<organism evidence="1 2">
    <name type="scientific">Dechloromonas denitrificans</name>
    <dbReference type="NCBI Taxonomy" id="281362"/>
    <lineage>
        <taxon>Bacteria</taxon>
        <taxon>Pseudomonadati</taxon>
        <taxon>Pseudomonadota</taxon>
        <taxon>Betaproteobacteria</taxon>
        <taxon>Rhodocyclales</taxon>
        <taxon>Azonexaceae</taxon>
        <taxon>Dechloromonas</taxon>
    </lineage>
</organism>
<evidence type="ECO:0000313" key="1">
    <source>
        <dbReference type="EMBL" id="KXB30627.1"/>
    </source>
</evidence>
<dbReference type="AlphaFoldDB" id="A0A133XI51"/>